<feature type="compositionally biased region" description="Basic and acidic residues" evidence="4">
    <location>
        <begin position="221"/>
        <end position="232"/>
    </location>
</feature>
<dbReference type="AlphaFoldDB" id="A0A915IIG0"/>
<dbReference type="PROSITE" id="PS50189">
    <property type="entry name" value="NTR"/>
    <property type="match status" value="1"/>
</dbReference>
<organism evidence="6 7">
    <name type="scientific">Romanomermis culicivorax</name>
    <name type="common">Nematode worm</name>
    <dbReference type="NCBI Taxonomy" id="13658"/>
    <lineage>
        <taxon>Eukaryota</taxon>
        <taxon>Metazoa</taxon>
        <taxon>Ecdysozoa</taxon>
        <taxon>Nematoda</taxon>
        <taxon>Enoplea</taxon>
        <taxon>Dorylaimia</taxon>
        <taxon>Mermithida</taxon>
        <taxon>Mermithoidea</taxon>
        <taxon>Mermithidae</taxon>
        <taxon>Romanomermis</taxon>
    </lineage>
</organism>
<dbReference type="Pfam" id="PF01759">
    <property type="entry name" value="NTR"/>
    <property type="match status" value="1"/>
</dbReference>
<keyword evidence="2" id="KW-0964">Secreted</keyword>
<sequence length="269" mass="30823">NQSCSSCDQVDTFENILDHFCRSDYVFKVKVHALGRNALQVKRGKAFKVKSPQNVQNFPLNGLKLKLTDGGDENNNETPCPCNVLSQDRSLEKRYLVMANRTSSGDYVLNLVLPWKKDKMRAKRMFHKLDCKTLGTRIRERARRERTKMLTTQAAAGSSPQRHTRRPPPTNQNGFSTPAPSGRRRNNGNGQKNHRQKTPPTAPLAAKNGLRTSGQQHRQRKIEDEKLLAQHDRRNHHRHHHNQNGRKNRKNSAAKNGRQTNRSLEDTFL</sequence>
<evidence type="ECO:0000313" key="7">
    <source>
        <dbReference type="WBParaSite" id="nRc.2.0.1.t13638-RA"/>
    </source>
</evidence>
<accession>A0A915IIG0</accession>
<feature type="compositionally biased region" description="Basic residues" evidence="4">
    <location>
        <begin position="182"/>
        <end position="197"/>
    </location>
</feature>
<dbReference type="InterPro" id="IPR018933">
    <property type="entry name" value="Netrin_module_non-TIMP"/>
</dbReference>
<dbReference type="WBParaSite" id="nRc.2.0.1.t13638-RA">
    <property type="protein sequence ID" value="nRc.2.0.1.t13638-RA"/>
    <property type="gene ID" value="nRc.2.0.1.g13638"/>
</dbReference>
<reference evidence="7" key="1">
    <citation type="submission" date="2022-11" db="UniProtKB">
        <authorList>
            <consortium name="WormBaseParasite"/>
        </authorList>
    </citation>
    <scope>IDENTIFICATION</scope>
</reference>
<dbReference type="SUPFAM" id="SSF50242">
    <property type="entry name" value="TIMP-like"/>
    <property type="match status" value="1"/>
</dbReference>
<feature type="compositionally biased region" description="Polar residues" evidence="4">
    <location>
        <begin position="149"/>
        <end position="161"/>
    </location>
</feature>
<dbReference type="GO" id="GO:0005576">
    <property type="term" value="C:extracellular region"/>
    <property type="evidence" value="ECO:0007669"/>
    <property type="project" value="UniProtKB-SubCell"/>
</dbReference>
<comment type="subcellular location">
    <subcellularLocation>
        <location evidence="1">Secreted</location>
    </subcellularLocation>
</comment>
<protein>
    <submittedName>
        <fullName evidence="7">NTR domain-containing protein</fullName>
    </submittedName>
</protein>
<evidence type="ECO:0000313" key="6">
    <source>
        <dbReference type="Proteomes" id="UP000887565"/>
    </source>
</evidence>
<evidence type="ECO:0000256" key="4">
    <source>
        <dbReference type="SAM" id="MobiDB-lite"/>
    </source>
</evidence>
<dbReference type="Gene3D" id="2.40.50.120">
    <property type="match status" value="1"/>
</dbReference>
<evidence type="ECO:0000259" key="5">
    <source>
        <dbReference type="PROSITE" id="PS50189"/>
    </source>
</evidence>
<evidence type="ECO:0000256" key="3">
    <source>
        <dbReference type="ARBA" id="ARBA00023157"/>
    </source>
</evidence>
<feature type="compositionally biased region" description="Polar residues" evidence="4">
    <location>
        <begin position="253"/>
        <end position="262"/>
    </location>
</feature>
<feature type="domain" description="NTR" evidence="5">
    <location>
        <begin position="4"/>
        <end position="131"/>
    </location>
</feature>
<keyword evidence="6" id="KW-1185">Reference proteome</keyword>
<dbReference type="InterPro" id="IPR008993">
    <property type="entry name" value="TIMP-like_OB-fold"/>
</dbReference>
<evidence type="ECO:0000256" key="2">
    <source>
        <dbReference type="ARBA" id="ARBA00022525"/>
    </source>
</evidence>
<feature type="region of interest" description="Disordered" evidence="4">
    <location>
        <begin position="137"/>
        <end position="269"/>
    </location>
</feature>
<dbReference type="InterPro" id="IPR001134">
    <property type="entry name" value="Netrin_domain"/>
</dbReference>
<feature type="compositionally biased region" description="Basic residues" evidence="4">
    <location>
        <begin position="233"/>
        <end position="252"/>
    </location>
</feature>
<keyword evidence="3" id="KW-1015">Disulfide bond</keyword>
<proteinExistence type="predicted"/>
<dbReference type="Proteomes" id="UP000887565">
    <property type="component" value="Unplaced"/>
</dbReference>
<name>A0A915IIG0_ROMCU</name>
<evidence type="ECO:0000256" key="1">
    <source>
        <dbReference type="ARBA" id="ARBA00004613"/>
    </source>
</evidence>